<comment type="caution">
    <text evidence="2">The sequence shown here is derived from an EMBL/GenBank/DDBJ whole genome shotgun (WGS) entry which is preliminary data.</text>
</comment>
<keyword evidence="1" id="KW-0732">Signal</keyword>
<name>A0ABQ9J8A2_9CUCU</name>
<evidence type="ECO:0000313" key="3">
    <source>
        <dbReference type="Proteomes" id="UP001162164"/>
    </source>
</evidence>
<dbReference type="EMBL" id="JAPWTJ010001122">
    <property type="protein sequence ID" value="KAJ8973747.1"/>
    <property type="molecule type" value="Genomic_DNA"/>
</dbReference>
<dbReference type="Proteomes" id="UP001162164">
    <property type="component" value="Unassembled WGS sequence"/>
</dbReference>
<feature type="chain" id="PRO_5046071869" evidence="1">
    <location>
        <begin position="21"/>
        <end position="137"/>
    </location>
</feature>
<accession>A0ABQ9J8A2</accession>
<keyword evidence="3" id="KW-1185">Reference proteome</keyword>
<evidence type="ECO:0000256" key="1">
    <source>
        <dbReference type="SAM" id="SignalP"/>
    </source>
</evidence>
<reference evidence="2" key="1">
    <citation type="journal article" date="2023" name="Insect Mol. Biol.">
        <title>Genome sequencing provides insights into the evolution of gene families encoding plant cell wall-degrading enzymes in longhorned beetles.</title>
        <authorList>
            <person name="Shin N.R."/>
            <person name="Okamura Y."/>
            <person name="Kirsch R."/>
            <person name="Pauchet Y."/>
        </authorList>
    </citation>
    <scope>NUCLEOTIDE SEQUENCE</scope>
    <source>
        <strain evidence="2">MMC_N1</strain>
    </source>
</reference>
<gene>
    <name evidence="2" type="ORF">NQ317_004387</name>
</gene>
<proteinExistence type="predicted"/>
<organism evidence="2 3">
    <name type="scientific">Molorchus minor</name>
    <dbReference type="NCBI Taxonomy" id="1323400"/>
    <lineage>
        <taxon>Eukaryota</taxon>
        <taxon>Metazoa</taxon>
        <taxon>Ecdysozoa</taxon>
        <taxon>Arthropoda</taxon>
        <taxon>Hexapoda</taxon>
        <taxon>Insecta</taxon>
        <taxon>Pterygota</taxon>
        <taxon>Neoptera</taxon>
        <taxon>Endopterygota</taxon>
        <taxon>Coleoptera</taxon>
        <taxon>Polyphaga</taxon>
        <taxon>Cucujiformia</taxon>
        <taxon>Chrysomeloidea</taxon>
        <taxon>Cerambycidae</taxon>
        <taxon>Lamiinae</taxon>
        <taxon>Monochamini</taxon>
        <taxon>Molorchus</taxon>
    </lineage>
</organism>
<sequence>MSYGIIFWEILLIPLEFLDCKILHQKYFPSKKKGDLQKKYLKKNILTPYHHYIFINVHVLSKKTIKNYLADTRPITRFILGSIGIRVRKNVPNAKKNPLEVHQTVRQAVQTVGSPENLSRRVWLAFKFCGPKKLNSH</sequence>
<evidence type="ECO:0000313" key="2">
    <source>
        <dbReference type="EMBL" id="KAJ8973747.1"/>
    </source>
</evidence>
<feature type="signal peptide" evidence="1">
    <location>
        <begin position="1"/>
        <end position="20"/>
    </location>
</feature>
<protein>
    <submittedName>
        <fullName evidence="2">Uncharacterized protein</fullName>
    </submittedName>
</protein>